<dbReference type="Pfam" id="PF00082">
    <property type="entry name" value="Peptidase_S8"/>
    <property type="match status" value="1"/>
</dbReference>
<dbReference type="PANTHER" id="PTHR43806">
    <property type="entry name" value="PEPTIDASE S8"/>
    <property type="match status" value="1"/>
</dbReference>
<dbReference type="SUPFAM" id="SSF52743">
    <property type="entry name" value="Subtilisin-like"/>
    <property type="match status" value="1"/>
</dbReference>
<feature type="active site" description="Charge relay system" evidence="10">
    <location>
        <position position="75"/>
    </location>
</feature>
<dbReference type="GO" id="GO:0004252">
    <property type="term" value="F:serine-type endopeptidase activity"/>
    <property type="evidence" value="ECO:0007669"/>
    <property type="project" value="UniProtKB-UniRule"/>
</dbReference>
<feature type="chain" id="PRO_5041657204" evidence="13">
    <location>
        <begin position="27"/>
        <end position="397"/>
    </location>
</feature>
<reference evidence="15" key="1">
    <citation type="submission" date="2023-05" db="EMBL/GenBank/DDBJ databases">
        <title>Streptantibioticus silvisoli sp. nov., acidotolerant actinomycetes 1 from pine litter.</title>
        <authorList>
            <person name="Swiecimska M."/>
            <person name="Golinska P."/>
            <person name="Sangal V."/>
            <person name="Wachnowicz B."/>
            <person name="Goodfellow M."/>
        </authorList>
    </citation>
    <scope>NUCLEOTIDE SEQUENCE</scope>
    <source>
        <strain evidence="15">SL13</strain>
    </source>
</reference>
<dbReference type="EMBL" id="JABXJJ020000038">
    <property type="protein sequence ID" value="MDI5972891.1"/>
    <property type="molecule type" value="Genomic_DNA"/>
</dbReference>
<keyword evidence="13" id="KW-0732">Signal</keyword>
<evidence type="ECO:0000256" key="8">
    <source>
        <dbReference type="ARBA" id="ARBA00022989"/>
    </source>
</evidence>
<keyword evidence="8 12" id="KW-1133">Transmembrane helix</keyword>
<dbReference type="InterPro" id="IPR050131">
    <property type="entry name" value="Peptidase_S8_subtilisin-like"/>
</dbReference>
<name>A0AA90H6M5_9ACTN</name>
<evidence type="ECO:0000256" key="2">
    <source>
        <dbReference type="ARBA" id="ARBA00011073"/>
    </source>
</evidence>
<keyword evidence="5 12" id="KW-0812">Transmembrane</keyword>
<evidence type="ECO:0000256" key="5">
    <source>
        <dbReference type="ARBA" id="ARBA00022692"/>
    </source>
</evidence>
<evidence type="ECO:0000259" key="14">
    <source>
        <dbReference type="Pfam" id="PF00082"/>
    </source>
</evidence>
<dbReference type="PROSITE" id="PS51257">
    <property type="entry name" value="PROKAR_LIPOPROTEIN"/>
    <property type="match status" value="1"/>
</dbReference>
<dbReference type="AlphaFoldDB" id="A0AA90H6M5"/>
<evidence type="ECO:0000256" key="3">
    <source>
        <dbReference type="ARBA" id="ARBA00022475"/>
    </source>
</evidence>
<evidence type="ECO:0000256" key="12">
    <source>
        <dbReference type="SAM" id="Phobius"/>
    </source>
</evidence>
<keyword evidence="6 10" id="KW-0378">Hydrolase</keyword>
<dbReference type="InterPro" id="IPR036852">
    <property type="entry name" value="Peptidase_S8/S53_dom_sf"/>
</dbReference>
<evidence type="ECO:0000256" key="10">
    <source>
        <dbReference type="PROSITE-ProRule" id="PRU01240"/>
    </source>
</evidence>
<dbReference type="PANTHER" id="PTHR43806:SF11">
    <property type="entry name" value="CEREVISIN-RELATED"/>
    <property type="match status" value="1"/>
</dbReference>
<keyword evidence="4 10" id="KW-0645">Protease</keyword>
<evidence type="ECO:0000256" key="11">
    <source>
        <dbReference type="RuleBase" id="RU003355"/>
    </source>
</evidence>
<evidence type="ECO:0000313" key="15">
    <source>
        <dbReference type="EMBL" id="MDI5972891.1"/>
    </source>
</evidence>
<evidence type="ECO:0000256" key="9">
    <source>
        <dbReference type="ARBA" id="ARBA00023136"/>
    </source>
</evidence>
<keyword evidence="7 10" id="KW-0720">Serine protease</keyword>
<evidence type="ECO:0000256" key="7">
    <source>
        <dbReference type="ARBA" id="ARBA00022825"/>
    </source>
</evidence>
<feature type="transmembrane region" description="Helical" evidence="12">
    <location>
        <begin position="364"/>
        <end position="385"/>
    </location>
</feature>
<evidence type="ECO:0000256" key="1">
    <source>
        <dbReference type="ARBA" id="ARBA00004162"/>
    </source>
</evidence>
<sequence length="397" mass="40358">MRATLRRLAVVPAALAVLACCPPVLADTGTKLAGDGECDLDAKVISGTPWSLQRVLLNQLWRAGTGKGVRVAVVDTGVDDHNPQLRGAVDAALGHDFTGHGHGDGTDDTDGHGTEVAGIIAARPLAGTGFVGIAPGATIIPIRQTTDGSGVVAPLVAGINEAVTEHAKVINISQDATDPGVSLYDAVENAIAHGVVVVASSGNDGSGGVAHTTYPASYPGVLAVGATDRDDQPADFSQAGPFVGVAAPGVDMTSTVPGKGQCVDSGTSFSAPYVSGVAALIRGKHPGWTVRQVVAQIEETADRPGRGRTDALGWGVVDPVRALTDDTHPVDSAVPDPAPTGTERVRTAAFTVDDGPRQRAVHDAVYTLALAALAIALIAGAAVTVRDARRRGPGRRR</sequence>
<organism evidence="15">
    <name type="scientific">Streptantibioticus silvisoli</name>
    <dbReference type="NCBI Taxonomy" id="2705255"/>
    <lineage>
        <taxon>Bacteria</taxon>
        <taxon>Bacillati</taxon>
        <taxon>Actinomycetota</taxon>
        <taxon>Actinomycetes</taxon>
        <taxon>Kitasatosporales</taxon>
        <taxon>Streptomycetaceae</taxon>
        <taxon>Streptantibioticus</taxon>
    </lineage>
</organism>
<evidence type="ECO:0000256" key="6">
    <source>
        <dbReference type="ARBA" id="ARBA00022801"/>
    </source>
</evidence>
<comment type="subcellular location">
    <subcellularLocation>
        <location evidence="1">Cell membrane</location>
        <topology evidence="1">Single-pass membrane protein</topology>
    </subcellularLocation>
</comment>
<dbReference type="PROSITE" id="PS00136">
    <property type="entry name" value="SUBTILASE_ASP"/>
    <property type="match status" value="1"/>
</dbReference>
<dbReference type="Gene3D" id="3.40.50.200">
    <property type="entry name" value="Peptidase S8/S53 domain"/>
    <property type="match status" value="1"/>
</dbReference>
<dbReference type="PROSITE" id="PS51892">
    <property type="entry name" value="SUBTILASE"/>
    <property type="match status" value="1"/>
</dbReference>
<keyword evidence="9 12" id="KW-0472">Membrane</keyword>
<protein>
    <submittedName>
        <fullName evidence="15">Type VII secretion-associated serine protease mycosin</fullName>
    </submittedName>
</protein>
<proteinExistence type="inferred from homology"/>
<dbReference type="InterPro" id="IPR023828">
    <property type="entry name" value="Peptidase_S8_Ser-AS"/>
</dbReference>
<dbReference type="InterPro" id="IPR022398">
    <property type="entry name" value="Peptidase_S8_His-AS"/>
</dbReference>
<dbReference type="InterPro" id="IPR023827">
    <property type="entry name" value="Peptidase_S8_Asp-AS"/>
</dbReference>
<feature type="active site" description="Charge relay system" evidence="10">
    <location>
        <position position="112"/>
    </location>
</feature>
<accession>A0AA90H6M5</accession>
<feature type="domain" description="Peptidase S8/S53" evidence="14">
    <location>
        <begin position="66"/>
        <end position="315"/>
    </location>
</feature>
<dbReference type="GO" id="GO:0005886">
    <property type="term" value="C:plasma membrane"/>
    <property type="evidence" value="ECO:0007669"/>
    <property type="project" value="UniProtKB-SubCell"/>
</dbReference>
<dbReference type="PROSITE" id="PS00138">
    <property type="entry name" value="SUBTILASE_SER"/>
    <property type="match status" value="1"/>
</dbReference>
<gene>
    <name evidence="15" type="primary">mycP</name>
    <name evidence="15" type="ORF">POF50_026695</name>
</gene>
<evidence type="ECO:0000256" key="13">
    <source>
        <dbReference type="SAM" id="SignalP"/>
    </source>
</evidence>
<dbReference type="GO" id="GO:0006508">
    <property type="term" value="P:proteolysis"/>
    <property type="evidence" value="ECO:0007669"/>
    <property type="project" value="UniProtKB-KW"/>
</dbReference>
<dbReference type="InterPro" id="IPR023834">
    <property type="entry name" value="T7SS_pept_S8A_mycosin"/>
</dbReference>
<dbReference type="NCBIfam" id="TIGR03921">
    <property type="entry name" value="T7SS_mycosin"/>
    <property type="match status" value="1"/>
</dbReference>
<comment type="similarity">
    <text evidence="2 10 11">Belongs to the peptidase S8 family.</text>
</comment>
<dbReference type="PRINTS" id="PR00723">
    <property type="entry name" value="SUBTILISIN"/>
</dbReference>
<dbReference type="InterPro" id="IPR000209">
    <property type="entry name" value="Peptidase_S8/S53_dom"/>
</dbReference>
<feature type="active site" description="Charge relay system" evidence="10">
    <location>
        <position position="268"/>
    </location>
</feature>
<keyword evidence="3" id="KW-1003">Cell membrane</keyword>
<comment type="caution">
    <text evidence="15">The sequence shown here is derived from an EMBL/GenBank/DDBJ whole genome shotgun (WGS) entry which is preliminary data.</text>
</comment>
<dbReference type="RefSeq" id="WP_271315624.1">
    <property type="nucleotide sequence ID" value="NZ_JABXJJ020000038.1"/>
</dbReference>
<dbReference type="InterPro" id="IPR015500">
    <property type="entry name" value="Peptidase_S8_subtilisin-rel"/>
</dbReference>
<feature type="signal peptide" evidence="13">
    <location>
        <begin position="1"/>
        <end position="26"/>
    </location>
</feature>
<evidence type="ECO:0000256" key="4">
    <source>
        <dbReference type="ARBA" id="ARBA00022670"/>
    </source>
</evidence>
<dbReference type="PROSITE" id="PS00137">
    <property type="entry name" value="SUBTILASE_HIS"/>
    <property type="match status" value="1"/>
</dbReference>